<reference evidence="3 4" key="1">
    <citation type="journal article" date="2021" name="Elife">
        <title>Chloroplast acquisition without the gene transfer in kleptoplastic sea slugs, Plakobranchus ocellatus.</title>
        <authorList>
            <person name="Maeda T."/>
            <person name="Takahashi S."/>
            <person name="Yoshida T."/>
            <person name="Shimamura S."/>
            <person name="Takaki Y."/>
            <person name="Nagai Y."/>
            <person name="Toyoda A."/>
            <person name="Suzuki Y."/>
            <person name="Arimoto A."/>
            <person name="Ishii H."/>
            <person name="Satoh N."/>
            <person name="Nishiyama T."/>
            <person name="Hasebe M."/>
            <person name="Maruyama T."/>
            <person name="Minagawa J."/>
            <person name="Obokata J."/>
            <person name="Shigenobu S."/>
        </authorList>
    </citation>
    <scope>NUCLEOTIDE SEQUENCE [LARGE SCALE GENOMIC DNA]</scope>
</reference>
<gene>
    <name evidence="3" type="ORF">PoB_004231200</name>
</gene>
<dbReference type="EMBL" id="BLXT01004630">
    <property type="protein sequence ID" value="GFO15807.1"/>
    <property type="molecule type" value="Genomic_DNA"/>
</dbReference>
<feature type="region of interest" description="Disordered" evidence="1">
    <location>
        <begin position="143"/>
        <end position="166"/>
    </location>
</feature>
<keyword evidence="2" id="KW-1133">Transmembrane helix</keyword>
<feature type="compositionally biased region" description="Polar residues" evidence="1">
    <location>
        <begin position="221"/>
        <end position="234"/>
    </location>
</feature>
<feature type="transmembrane region" description="Helical" evidence="2">
    <location>
        <begin position="6"/>
        <end position="28"/>
    </location>
</feature>
<sequence length="611" mass="65839">MKKFIGVVITIGYLAVLAFQVYAFYFYLGVALDNYLWSLINCTQSASKLSPQPSLSSAPSSSASSSSISSELSFTKPSALPSSRSARPISEWARPSFVTNFGETDETKAKSRAQYEFPVSLKEIHSSSGGLSKVEGKILRNTAGNVDETTGRRRSDATTGIRDSGKNQIASAKIHTTNLHPPAKSGLQITVFTGLESKDGEGDVRISESTGNHEKSKARNVDNTAEATSNSSRAVTYGRVGSERKPRTSSTESPDSDTTPAGQDGCKLELGFVLPKVALCAQFVAGFGIGTSAYLAWMVGVRRQGQLYHLGVIALVSGNVLSGFELRHRRPGLTEGPFLLPSLVSATSSPLAQCGLYYILSSCPVWSLLHPLLLRSGHCYILSSCPVWSLLHPLLLPSVVFTISSPLAQCGHCYILSSCAVVIATSSPLAQCGHCYILSSYPVWSLLQPLLLPSVVFTIPSPLAQCGHCFILSSCPVWSLLYPLLLPSIVLAISSLPLTPYGFCYILLPLSSIWPIVVFATFFFFPLAPCGLCHIFLPSYPVWSLLHSPSFLFPRADFVHPLSSLLPRSVFAVSYFPLSNVVFAVISSFPLVQCGPCCDLFLPSCPAWPLL</sequence>
<feature type="region of interest" description="Disordered" evidence="1">
    <location>
        <begin position="47"/>
        <end position="68"/>
    </location>
</feature>
<protein>
    <recommendedName>
        <fullName evidence="5">Transmembrane protein</fullName>
    </recommendedName>
</protein>
<proteinExistence type="predicted"/>
<evidence type="ECO:0000313" key="3">
    <source>
        <dbReference type="EMBL" id="GFO15807.1"/>
    </source>
</evidence>
<evidence type="ECO:0008006" key="5">
    <source>
        <dbReference type="Google" id="ProtNLM"/>
    </source>
</evidence>
<dbReference type="AlphaFoldDB" id="A0AAV4B9D2"/>
<feature type="transmembrane region" description="Helical" evidence="2">
    <location>
        <begin position="514"/>
        <end position="537"/>
    </location>
</feature>
<accession>A0AAV4B9D2</accession>
<keyword evidence="2" id="KW-0472">Membrane</keyword>
<organism evidence="3 4">
    <name type="scientific">Plakobranchus ocellatus</name>
    <dbReference type="NCBI Taxonomy" id="259542"/>
    <lineage>
        <taxon>Eukaryota</taxon>
        <taxon>Metazoa</taxon>
        <taxon>Spiralia</taxon>
        <taxon>Lophotrochozoa</taxon>
        <taxon>Mollusca</taxon>
        <taxon>Gastropoda</taxon>
        <taxon>Heterobranchia</taxon>
        <taxon>Euthyneura</taxon>
        <taxon>Panpulmonata</taxon>
        <taxon>Sacoglossa</taxon>
        <taxon>Placobranchoidea</taxon>
        <taxon>Plakobranchidae</taxon>
        <taxon>Plakobranchus</taxon>
    </lineage>
</organism>
<name>A0AAV4B9D2_9GAST</name>
<keyword evidence="4" id="KW-1185">Reference proteome</keyword>
<feature type="transmembrane region" description="Helical" evidence="2">
    <location>
        <begin position="484"/>
        <end position="508"/>
    </location>
</feature>
<feature type="region of interest" description="Disordered" evidence="1">
    <location>
        <begin position="199"/>
        <end position="262"/>
    </location>
</feature>
<feature type="transmembrane region" description="Helical" evidence="2">
    <location>
        <begin position="570"/>
        <end position="592"/>
    </location>
</feature>
<feature type="compositionally biased region" description="Basic and acidic residues" evidence="1">
    <location>
        <begin position="199"/>
        <end position="220"/>
    </location>
</feature>
<evidence type="ECO:0000313" key="4">
    <source>
        <dbReference type="Proteomes" id="UP000735302"/>
    </source>
</evidence>
<dbReference type="Proteomes" id="UP000735302">
    <property type="component" value="Unassembled WGS sequence"/>
</dbReference>
<evidence type="ECO:0000256" key="2">
    <source>
        <dbReference type="SAM" id="Phobius"/>
    </source>
</evidence>
<comment type="caution">
    <text evidence="3">The sequence shown here is derived from an EMBL/GenBank/DDBJ whole genome shotgun (WGS) entry which is preliminary data.</text>
</comment>
<keyword evidence="2" id="KW-0812">Transmembrane</keyword>
<evidence type="ECO:0000256" key="1">
    <source>
        <dbReference type="SAM" id="MobiDB-lite"/>
    </source>
</evidence>
<feature type="compositionally biased region" description="Low complexity" evidence="1">
    <location>
        <begin position="248"/>
        <end position="260"/>
    </location>
</feature>